<evidence type="ECO:0000313" key="3">
    <source>
        <dbReference type="Proteomes" id="UP000219285"/>
    </source>
</evidence>
<dbReference type="OrthoDB" id="7175628at2"/>
<dbReference type="EMBL" id="CP052766">
    <property type="protein sequence ID" value="QJR79766.1"/>
    <property type="molecule type" value="Genomic_DNA"/>
</dbReference>
<name>A0A6M4MC82_9ALTE</name>
<protein>
    <recommendedName>
        <fullName evidence="4">PEP-CTERM sorting domain-containing protein</fullName>
    </recommendedName>
</protein>
<dbReference type="RefSeq" id="WP_075608921.1">
    <property type="nucleotide sequence ID" value="NZ_CP052766.1"/>
</dbReference>
<proteinExistence type="predicted"/>
<evidence type="ECO:0000256" key="1">
    <source>
        <dbReference type="SAM" id="SignalP"/>
    </source>
</evidence>
<reference evidence="3" key="1">
    <citation type="submission" date="2014-12" db="EMBL/GenBank/DDBJ databases">
        <title>Complete genome sequence of a multi-drug resistant Klebsiella pneumoniae.</title>
        <authorList>
            <person name="Hua X."/>
            <person name="Chen Q."/>
            <person name="Li X."/>
            <person name="Feng Y."/>
            <person name="Ruan Z."/>
            <person name="Yu Y."/>
        </authorList>
    </citation>
    <scope>NUCLEOTIDE SEQUENCE [LARGE SCALE GENOMIC DNA]</scope>
    <source>
        <strain evidence="3">5.12</strain>
    </source>
</reference>
<dbReference type="AlphaFoldDB" id="A0A6M4MC82"/>
<accession>A0A6M4MC82</accession>
<evidence type="ECO:0008006" key="4">
    <source>
        <dbReference type="Google" id="ProtNLM"/>
    </source>
</evidence>
<dbReference type="KEGG" id="apel:CA267_002620"/>
<feature type="signal peptide" evidence="1">
    <location>
        <begin position="1"/>
        <end position="21"/>
    </location>
</feature>
<dbReference type="InterPro" id="IPR013320">
    <property type="entry name" value="ConA-like_dom_sf"/>
</dbReference>
<sequence>MKLFKFALATTLFGAATLANAGILTSNFSSNTGMAELGSASVIDGKGVLTPSSSDLRGGFLFNSIDEGKLLAQWSASFEFTISDNKGGGADGISFGLVREGDSLNLHGFLGEEGATAGLAIGFDTYNNGEISANHVSVRFDDNIITTVDLDNLFELQDGTTYTSLMTFNNGIFNLSLNDEAIVNDLSISGWQPYAGNFYFAARTGGASSLQVVDNLHIETTTVPAPATFALVLCGLAGLITRRHYKK</sequence>
<keyword evidence="3" id="KW-1185">Reference proteome</keyword>
<evidence type="ECO:0000313" key="2">
    <source>
        <dbReference type="EMBL" id="QJR79766.1"/>
    </source>
</evidence>
<gene>
    <name evidence="2" type="ORF">CA267_002620</name>
</gene>
<feature type="chain" id="PRO_5028854811" description="PEP-CTERM sorting domain-containing protein" evidence="1">
    <location>
        <begin position="22"/>
        <end position="247"/>
    </location>
</feature>
<reference evidence="2 3" key="2">
    <citation type="submission" date="2020-04" db="EMBL/GenBank/DDBJ databases">
        <title>Complete genome sequence of Alteromonas pelagimontana 5.12T.</title>
        <authorList>
            <person name="Sinha R.K."/>
            <person name="Krishnan K.P."/>
            <person name="Kurian J.P."/>
        </authorList>
    </citation>
    <scope>NUCLEOTIDE SEQUENCE [LARGE SCALE GENOMIC DNA]</scope>
    <source>
        <strain evidence="2 3">5.12</strain>
    </source>
</reference>
<dbReference type="Proteomes" id="UP000219285">
    <property type="component" value="Chromosome"/>
</dbReference>
<dbReference type="Gene3D" id="2.60.120.200">
    <property type="match status" value="1"/>
</dbReference>
<organism evidence="2 3">
    <name type="scientific">Alteromonas pelagimontana</name>
    <dbReference type="NCBI Taxonomy" id="1858656"/>
    <lineage>
        <taxon>Bacteria</taxon>
        <taxon>Pseudomonadati</taxon>
        <taxon>Pseudomonadota</taxon>
        <taxon>Gammaproteobacteria</taxon>
        <taxon>Alteromonadales</taxon>
        <taxon>Alteromonadaceae</taxon>
        <taxon>Alteromonas/Salinimonas group</taxon>
        <taxon>Alteromonas</taxon>
    </lineage>
</organism>
<keyword evidence="1" id="KW-0732">Signal</keyword>
<dbReference type="SUPFAM" id="SSF49899">
    <property type="entry name" value="Concanavalin A-like lectins/glucanases"/>
    <property type="match status" value="1"/>
</dbReference>